<feature type="transmembrane region" description="Helical" evidence="1">
    <location>
        <begin position="167"/>
        <end position="189"/>
    </location>
</feature>
<feature type="transmembrane region" description="Helical" evidence="1">
    <location>
        <begin position="247"/>
        <end position="268"/>
    </location>
</feature>
<proteinExistence type="predicted"/>
<dbReference type="AlphaFoldDB" id="A0A8J3VU95"/>
<dbReference type="PANTHER" id="PTHR37305">
    <property type="entry name" value="INTEGRAL MEMBRANE PROTEIN-RELATED"/>
    <property type="match status" value="1"/>
</dbReference>
<accession>A0A8J3VU95</accession>
<protein>
    <submittedName>
        <fullName evidence="2">ABC transporter permease</fullName>
    </submittedName>
</protein>
<gene>
    <name evidence="2" type="ORF">Raf01_72020</name>
</gene>
<keyword evidence="1" id="KW-0472">Membrane</keyword>
<sequence length="273" mass="28201">MTAIAASAAALSTGRRRGDFTNVVRAELVKLATIRSTYWGLLVAFAANIGFAVLAAALLAPRLKPDDLTHVDVVQLALAGLHLSQVAFGVLGALIITGEYGSGMIRTTFAAVPRRYTVLAAKALVFAVTALVTATASTIAAYLAFLAALPAHTLTGTALTAPGVTRAVLGGGLYLTVYGLLGFGLGTLLRSSAGAIATLLGVLFVPPLLLDLLPGYWKTTVGPYIPMQAGTQIFVAARREAVSLAPWTGFGVFCLYAAVALLVGFAVINRRDA</sequence>
<evidence type="ECO:0000313" key="3">
    <source>
        <dbReference type="Proteomes" id="UP000642748"/>
    </source>
</evidence>
<dbReference type="GO" id="GO:0140359">
    <property type="term" value="F:ABC-type transporter activity"/>
    <property type="evidence" value="ECO:0007669"/>
    <property type="project" value="InterPro"/>
</dbReference>
<evidence type="ECO:0000256" key="1">
    <source>
        <dbReference type="SAM" id="Phobius"/>
    </source>
</evidence>
<dbReference type="Proteomes" id="UP000642748">
    <property type="component" value="Unassembled WGS sequence"/>
</dbReference>
<keyword evidence="1" id="KW-0812">Transmembrane</keyword>
<feature type="transmembrane region" description="Helical" evidence="1">
    <location>
        <begin position="123"/>
        <end position="147"/>
    </location>
</feature>
<organism evidence="2 3">
    <name type="scientific">Rugosimonospora africana</name>
    <dbReference type="NCBI Taxonomy" id="556532"/>
    <lineage>
        <taxon>Bacteria</taxon>
        <taxon>Bacillati</taxon>
        <taxon>Actinomycetota</taxon>
        <taxon>Actinomycetes</taxon>
        <taxon>Micromonosporales</taxon>
        <taxon>Micromonosporaceae</taxon>
        <taxon>Rugosimonospora</taxon>
    </lineage>
</organism>
<dbReference type="GO" id="GO:0005886">
    <property type="term" value="C:plasma membrane"/>
    <property type="evidence" value="ECO:0007669"/>
    <property type="project" value="UniProtKB-SubCell"/>
</dbReference>
<keyword evidence="1" id="KW-1133">Transmembrane helix</keyword>
<dbReference type="PANTHER" id="PTHR37305:SF1">
    <property type="entry name" value="MEMBRANE PROTEIN"/>
    <property type="match status" value="1"/>
</dbReference>
<dbReference type="RefSeq" id="WP_203922501.1">
    <property type="nucleotide sequence ID" value="NZ_BONZ01000075.1"/>
</dbReference>
<name>A0A8J3VU95_9ACTN</name>
<keyword evidence="3" id="KW-1185">Reference proteome</keyword>
<feature type="transmembrane region" description="Helical" evidence="1">
    <location>
        <begin position="73"/>
        <end position="96"/>
    </location>
</feature>
<feature type="transmembrane region" description="Helical" evidence="1">
    <location>
        <begin position="38"/>
        <end position="61"/>
    </location>
</feature>
<feature type="transmembrane region" description="Helical" evidence="1">
    <location>
        <begin position="196"/>
        <end position="217"/>
    </location>
</feature>
<comment type="caution">
    <text evidence="2">The sequence shown here is derived from an EMBL/GenBank/DDBJ whole genome shotgun (WGS) entry which is preliminary data.</text>
</comment>
<reference evidence="2" key="1">
    <citation type="submission" date="2021-01" db="EMBL/GenBank/DDBJ databases">
        <title>Whole genome shotgun sequence of Rugosimonospora africana NBRC 104875.</title>
        <authorList>
            <person name="Komaki H."/>
            <person name="Tamura T."/>
        </authorList>
    </citation>
    <scope>NUCLEOTIDE SEQUENCE</scope>
    <source>
        <strain evidence="2">NBRC 104875</strain>
    </source>
</reference>
<evidence type="ECO:0000313" key="2">
    <source>
        <dbReference type="EMBL" id="GIH19030.1"/>
    </source>
</evidence>
<dbReference type="EMBL" id="BONZ01000075">
    <property type="protein sequence ID" value="GIH19030.1"/>
    <property type="molecule type" value="Genomic_DNA"/>
</dbReference>